<dbReference type="GeneID" id="54589717"/>
<sequence length="216" mass="23353">MDGDGAGRGSDRQRPKRTEEDKAVPKQTSQLIVASGRSLVQNPHQATCPAGPPKRCAGAASRFGFRMTLLLAECPHATAGGVWERGHCSVRSCAQYGYSAQCWLIMARSRPFLSSSIIHPGRRPRHGRFSSPCRPLSAHSATRVAVTPLCIPQPALVLRYPPEEPKLHLLSLALDFLPPACWNTTAVPHHHGLTAGSCAIIPSSRILYQTPLAGDR</sequence>
<feature type="compositionally biased region" description="Basic and acidic residues" evidence="1">
    <location>
        <begin position="9"/>
        <end position="24"/>
    </location>
</feature>
<evidence type="ECO:0000256" key="1">
    <source>
        <dbReference type="SAM" id="MobiDB-lite"/>
    </source>
</evidence>
<accession>A0A6A6I304</accession>
<gene>
    <name evidence="2" type="ORF">BU26DRAFT_83111</name>
</gene>
<name>A0A6A6I304_9PLEO</name>
<dbReference type="EMBL" id="ML987202">
    <property type="protein sequence ID" value="KAF2244646.1"/>
    <property type="molecule type" value="Genomic_DNA"/>
</dbReference>
<evidence type="ECO:0000313" key="3">
    <source>
        <dbReference type="Proteomes" id="UP000800094"/>
    </source>
</evidence>
<dbReference type="Proteomes" id="UP000800094">
    <property type="component" value="Unassembled WGS sequence"/>
</dbReference>
<protein>
    <submittedName>
        <fullName evidence="2">Uncharacterized protein</fullName>
    </submittedName>
</protein>
<dbReference type="RefSeq" id="XP_033679650.1">
    <property type="nucleotide sequence ID" value="XM_033836387.1"/>
</dbReference>
<proteinExistence type="predicted"/>
<evidence type="ECO:0000313" key="2">
    <source>
        <dbReference type="EMBL" id="KAF2244646.1"/>
    </source>
</evidence>
<keyword evidence="3" id="KW-1185">Reference proteome</keyword>
<reference evidence="2" key="1">
    <citation type="journal article" date="2020" name="Stud. Mycol.">
        <title>101 Dothideomycetes genomes: a test case for predicting lifestyles and emergence of pathogens.</title>
        <authorList>
            <person name="Haridas S."/>
            <person name="Albert R."/>
            <person name="Binder M."/>
            <person name="Bloem J."/>
            <person name="Labutti K."/>
            <person name="Salamov A."/>
            <person name="Andreopoulos B."/>
            <person name="Baker S."/>
            <person name="Barry K."/>
            <person name="Bills G."/>
            <person name="Bluhm B."/>
            <person name="Cannon C."/>
            <person name="Castanera R."/>
            <person name="Culley D."/>
            <person name="Daum C."/>
            <person name="Ezra D."/>
            <person name="Gonzalez J."/>
            <person name="Henrissat B."/>
            <person name="Kuo A."/>
            <person name="Liang C."/>
            <person name="Lipzen A."/>
            <person name="Lutzoni F."/>
            <person name="Magnuson J."/>
            <person name="Mondo S."/>
            <person name="Nolan M."/>
            <person name="Ohm R."/>
            <person name="Pangilinan J."/>
            <person name="Park H.-J."/>
            <person name="Ramirez L."/>
            <person name="Alfaro M."/>
            <person name="Sun H."/>
            <person name="Tritt A."/>
            <person name="Yoshinaga Y."/>
            <person name="Zwiers L.-H."/>
            <person name="Turgeon B."/>
            <person name="Goodwin S."/>
            <person name="Spatafora J."/>
            <person name="Crous P."/>
            <person name="Grigoriev I."/>
        </authorList>
    </citation>
    <scope>NUCLEOTIDE SEQUENCE</scope>
    <source>
        <strain evidence="2">CBS 122368</strain>
    </source>
</reference>
<feature type="region of interest" description="Disordered" evidence="1">
    <location>
        <begin position="1"/>
        <end position="29"/>
    </location>
</feature>
<dbReference type="AlphaFoldDB" id="A0A6A6I304"/>
<organism evidence="2 3">
    <name type="scientific">Trematosphaeria pertusa</name>
    <dbReference type="NCBI Taxonomy" id="390896"/>
    <lineage>
        <taxon>Eukaryota</taxon>
        <taxon>Fungi</taxon>
        <taxon>Dikarya</taxon>
        <taxon>Ascomycota</taxon>
        <taxon>Pezizomycotina</taxon>
        <taxon>Dothideomycetes</taxon>
        <taxon>Pleosporomycetidae</taxon>
        <taxon>Pleosporales</taxon>
        <taxon>Massarineae</taxon>
        <taxon>Trematosphaeriaceae</taxon>
        <taxon>Trematosphaeria</taxon>
    </lineage>
</organism>